<dbReference type="EMBL" id="JAVRHK010000003">
    <property type="protein sequence ID" value="MDT0676314.1"/>
    <property type="molecule type" value="Genomic_DNA"/>
</dbReference>
<dbReference type="Proteomes" id="UP001262582">
    <property type="component" value="Unassembled WGS sequence"/>
</dbReference>
<protein>
    <submittedName>
        <fullName evidence="2">DUF6452 family protein</fullName>
    </submittedName>
</protein>
<comment type="caution">
    <text evidence="2">The sequence shown here is derived from an EMBL/GenBank/DDBJ whole genome shotgun (WGS) entry which is preliminary data.</text>
</comment>
<reference evidence="2 3" key="1">
    <citation type="submission" date="2023-09" db="EMBL/GenBank/DDBJ databases">
        <authorList>
            <person name="Rey-Velasco X."/>
        </authorList>
    </citation>
    <scope>NUCLEOTIDE SEQUENCE [LARGE SCALE GENOMIC DNA]</scope>
    <source>
        <strain evidence="2 3">F117</strain>
    </source>
</reference>
<name>A0ABU3D494_9FLAO</name>
<dbReference type="RefSeq" id="WP_311502650.1">
    <property type="nucleotide sequence ID" value="NZ_JAVRHK010000003.1"/>
</dbReference>
<dbReference type="PROSITE" id="PS51257">
    <property type="entry name" value="PROKAR_LIPOPROTEIN"/>
    <property type="match status" value="1"/>
</dbReference>
<evidence type="ECO:0000256" key="1">
    <source>
        <dbReference type="SAM" id="SignalP"/>
    </source>
</evidence>
<organism evidence="2 3">
    <name type="scientific">Autumnicola musiva</name>
    <dbReference type="NCBI Taxonomy" id="3075589"/>
    <lineage>
        <taxon>Bacteria</taxon>
        <taxon>Pseudomonadati</taxon>
        <taxon>Bacteroidota</taxon>
        <taxon>Flavobacteriia</taxon>
        <taxon>Flavobacteriales</taxon>
        <taxon>Flavobacteriaceae</taxon>
        <taxon>Autumnicola</taxon>
    </lineage>
</organism>
<dbReference type="Pfam" id="PF20050">
    <property type="entry name" value="DUF6452"/>
    <property type="match status" value="1"/>
</dbReference>
<gene>
    <name evidence="2" type="ORF">RM539_06930</name>
</gene>
<accession>A0ABU3D494</accession>
<dbReference type="InterPro" id="IPR045607">
    <property type="entry name" value="DUF6452"/>
</dbReference>
<proteinExistence type="predicted"/>
<evidence type="ECO:0000313" key="2">
    <source>
        <dbReference type="EMBL" id="MDT0676314.1"/>
    </source>
</evidence>
<feature type="signal peptide" evidence="1">
    <location>
        <begin position="1"/>
        <end position="23"/>
    </location>
</feature>
<evidence type="ECO:0000313" key="3">
    <source>
        <dbReference type="Proteomes" id="UP001262582"/>
    </source>
</evidence>
<keyword evidence="1" id="KW-0732">Signal</keyword>
<keyword evidence="3" id="KW-1185">Reference proteome</keyword>
<feature type="chain" id="PRO_5045253282" evidence="1">
    <location>
        <begin position="24"/>
        <end position="173"/>
    </location>
</feature>
<sequence>MIFRNKFLLGLLLAITAFSGCQKDDICPASTQTTSLLIIRFYDIEDRETPQPPLNLRISAVGDTAIYTNDLFNADSIAVPLRTDADITAYEFTFNYAEEEDPESPVEQNNTDTISFSYIREQEYLNRACSFKIDYSGLKVEVEPGEDEAWIEDFQIEQEEVIDETEAHLSLYY</sequence>